<proteinExistence type="inferred from homology"/>
<reference evidence="5 6" key="1">
    <citation type="submission" date="2018-08" db="EMBL/GenBank/DDBJ databases">
        <title>Aphanomyces genome sequencing and annotation.</title>
        <authorList>
            <person name="Minardi D."/>
            <person name="Oidtmann B."/>
            <person name="Van Der Giezen M."/>
            <person name="Studholme D.J."/>
        </authorList>
    </citation>
    <scope>NUCLEOTIDE SEQUENCE [LARGE SCALE GENOMIC DNA]</scope>
    <source>
        <strain evidence="5 6">Kv</strain>
    </source>
</reference>
<protein>
    <recommendedName>
        <fullName evidence="4">PH domain-containing protein</fullName>
    </recommendedName>
</protein>
<dbReference type="PANTHER" id="PTHR43248">
    <property type="entry name" value="2-SUCCINYL-6-HYDROXY-2,4-CYCLOHEXADIENE-1-CARBOXYLATE SYNTHASE"/>
    <property type="match status" value="1"/>
</dbReference>
<dbReference type="InterPro" id="IPR029058">
    <property type="entry name" value="AB_hydrolase_fold"/>
</dbReference>
<evidence type="ECO:0000256" key="1">
    <source>
        <dbReference type="ARBA" id="ARBA00010088"/>
    </source>
</evidence>
<dbReference type="InterPro" id="IPR051601">
    <property type="entry name" value="Serine_prot/Carboxylest_S33"/>
</dbReference>
<dbReference type="AlphaFoldDB" id="A0A397BSM6"/>
<dbReference type="Gene3D" id="3.40.50.1820">
    <property type="entry name" value="alpha/beta hydrolase"/>
    <property type="match status" value="1"/>
</dbReference>
<dbReference type="Proteomes" id="UP000265427">
    <property type="component" value="Unassembled WGS sequence"/>
</dbReference>
<sequence length="441" mass="49858">MSKEGYIIRHGKKSSDILYCIVQDGRVIFLDRRGGDVVEEFGLTRTLLKIRGATTDEAFACENSFIVQVRNSQLVKGRQVAEGTEGEYLLSAPSHKERKEWGNAIHSWQRHYWREPLHAGLNMTEIEEEAFFRAQVSTLTRMLQESPRGKQKGNRHRTSSAASSNVAYNTMQQPAKLSLCRDGVLEGNVVRCDSSNRETRVHILACSRNITCDMRLEQDPSGIGTRLLVPCPSSFTRHASNLAHVVIKAEGATPTKSVVVLHGILGNKGNWATFSRRYTSRSNDPSSEHAAPFLHLTLCPQHFLPKLMEVPMPIATKKELVATLEAKGFDIGQAQWMTTNLKPLGDGFVWKMDLPVVALLFKAFLATDCWPILEHPPPNTHIHVVRAELNKFWTRDVIRRFDTVATQTHHRVHLHLLEKADHWVHVDNPQGLFAIMQRSFK</sequence>
<dbReference type="PROSITE" id="PS50003">
    <property type="entry name" value="PH_DOMAIN"/>
    <property type="match status" value="1"/>
</dbReference>
<feature type="domain" description="PH" evidence="4">
    <location>
        <begin position="1"/>
        <end position="110"/>
    </location>
</feature>
<evidence type="ECO:0000313" key="6">
    <source>
        <dbReference type="Proteomes" id="UP000265427"/>
    </source>
</evidence>
<dbReference type="SUPFAM" id="SSF53474">
    <property type="entry name" value="alpha/beta-Hydrolases"/>
    <property type="match status" value="1"/>
</dbReference>
<comment type="caution">
    <text evidence="5">The sequence shown here is derived from an EMBL/GenBank/DDBJ whole genome shotgun (WGS) entry which is preliminary data.</text>
</comment>
<gene>
    <name evidence="5" type="ORF">DYB36_010581</name>
</gene>
<accession>A0A397BSM6</accession>
<dbReference type="EMBL" id="QUSZ01002648">
    <property type="protein sequence ID" value="RHY21437.1"/>
    <property type="molecule type" value="Genomic_DNA"/>
</dbReference>
<name>A0A397BSM6_APHAT</name>
<organism evidence="5 6">
    <name type="scientific">Aphanomyces astaci</name>
    <name type="common">Crayfish plague agent</name>
    <dbReference type="NCBI Taxonomy" id="112090"/>
    <lineage>
        <taxon>Eukaryota</taxon>
        <taxon>Sar</taxon>
        <taxon>Stramenopiles</taxon>
        <taxon>Oomycota</taxon>
        <taxon>Saprolegniomycetes</taxon>
        <taxon>Saprolegniales</taxon>
        <taxon>Verrucalvaceae</taxon>
        <taxon>Aphanomyces</taxon>
    </lineage>
</organism>
<dbReference type="VEuPathDB" id="FungiDB:H257_05329"/>
<dbReference type="PANTHER" id="PTHR43248:SF3">
    <property type="entry name" value="AB HYDROLASE-1 DOMAIN-CONTAINING PROTEIN"/>
    <property type="match status" value="1"/>
</dbReference>
<evidence type="ECO:0000256" key="3">
    <source>
        <dbReference type="SAM" id="MobiDB-lite"/>
    </source>
</evidence>
<dbReference type="GO" id="GO:0016787">
    <property type="term" value="F:hydrolase activity"/>
    <property type="evidence" value="ECO:0007669"/>
    <property type="project" value="UniProtKB-KW"/>
</dbReference>
<dbReference type="VEuPathDB" id="FungiDB:H257_05330"/>
<evidence type="ECO:0000256" key="2">
    <source>
        <dbReference type="ARBA" id="ARBA00022801"/>
    </source>
</evidence>
<comment type="similarity">
    <text evidence="1">Belongs to the peptidase S33 family.</text>
</comment>
<evidence type="ECO:0000259" key="4">
    <source>
        <dbReference type="PROSITE" id="PS50003"/>
    </source>
</evidence>
<dbReference type="InterPro" id="IPR001849">
    <property type="entry name" value="PH_domain"/>
</dbReference>
<evidence type="ECO:0000313" key="5">
    <source>
        <dbReference type="EMBL" id="RHY21437.1"/>
    </source>
</evidence>
<keyword evidence="2" id="KW-0378">Hydrolase</keyword>
<feature type="compositionally biased region" description="Basic residues" evidence="3">
    <location>
        <begin position="149"/>
        <end position="158"/>
    </location>
</feature>
<feature type="region of interest" description="Disordered" evidence="3">
    <location>
        <begin position="144"/>
        <end position="164"/>
    </location>
</feature>